<sequence>MEIKQFQDKPLAHYSYAILSDKKIALVDPSRDPKPYYKFAEDNDAQIIAVFETHPHADFVSSHFQIHKETGATLYVSKLVGADYPHATFDDGDELQMGKVIFSAINTPGHSPDGITIVAKDTASKYAIFTGDTLFIGDVGRPDLREKAGNMVAKREELAKAMYDTVQNKFNALPDETVVYPAHGAGSLCGKNMSTDSSSTLGDERRGNWAFKNQTEKEFISHILADQPFIPSYFGFDVDINKTGADNFESSIAKVPLRIGVASVKEKDIIVVDTRNTEDFKKNHLPNSVNIMAQSEDDKIETWLGAIIQPQEPYYLVIDKIENRKNILERIAKIGYEDQIKTVITLSDEESLEQSDKLNIEMFRNNQDQFTILDVRNKSEVNEEKFFKQAINIPLNELRDSMDKIPTDKPIVVHCAGGYRSAAGSSIVSKEIKDTPVYDLGESINEFKN</sequence>
<evidence type="ECO:0000313" key="3">
    <source>
        <dbReference type="EMBL" id="SDL35709.1"/>
    </source>
</evidence>
<dbReference type="InterPro" id="IPR001763">
    <property type="entry name" value="Rhodanese-like_dom"/>
</dbReference>
<dbReference type="PANTHER" id="PTHR43084">
    <property type="entry name" value="PERSULFIDE DIOXYGENASE ETHE1"/>
    <property type="match status" value="1"/>
</dbReference>
<dbReference type="Pfam" id="PF00581">
    <property type="entry name" value="Rhodanese"/>
    <property type="match status" value="2"/>
</dbReference>
<dbReference type="GO" id="GO:0006749">
    <property type="term" value="P:glutathione metabolic process"/>
    <property type="evidence" value="ECO:0007669"/>
    <property type="project" value="InterPro"/>
</dbReference>
<dbReference type="InterPro" id="IPR051682">
    <property type="entry name" value="Mito_Persulfide_Diox"/>
</dbReference>
<dbReference type="InterPro" id="IPR036873">
    <property type="entry name" value="Rhodanese-like_dom_sf"/>
</dbReference>
<dbReference type="CDD" id="cd07724">
    <property type="entry name" value="POD-like_MBL-fold"/>
    <property type="match status" value="1"/>
</dbReference>
<gene>
    <name evidence="3" type="ORF">SAMN04488514_101516</name>
</gene>
<accession>A0A1G9JDP4</accession>
<dbReference type="RefSeq" id="WP_089884941.1">
    <property type="nucleotide sequence ID" value="NZ_FNGV01000001.1"/>
</dbReference>
<dbReference type="SMART" id="SM00450">
    <property type="entry name" value="RHOD"/>
    <property type="match status" value="1"/>
</dbReference>
<dbReference type="PANTHER" id="PTHR43084:SF1">
    <property type="entry name" value="PERSULFIDE DIOXYGENASE ETHE1, MITOCHONDRIAL"/>
    <property type="match status" value="1"/>
</dbReference>
<dbReference type="PROSITE" id="PS50206">
    <property type="entry name" value="RHODANESE_3"/>
    <property type="match status" value="2"/>
</dbReference>
<dbReference type="Gene3D" id="3.60.15.10">
    <property type="entry name" value="Ribonuclease Z/Hydroxyacylglutathione hydrolase-like"/>
    <property type="match status" value="1"/>
</dbReference>
<dbReference type="Proteomes" id="UP000199440">
    <property type="component" value="Unassembled WGS sequence"/>
</dbReference>
<evidence type="ECO:0000313" key="4">
    <source>
        <dbReference type="Proteomes" id="UP000199440"/>
    </source>
</evidence>
<keyword evidence="1" id="KW-0479">Metal-binding</keyword>
<dbReference type="Pfam" id="PF00753">
    <property type="entry name" value="Lactamase_B"/>
    <property type="match status" value="1"/>
</dbReference>
<dbReference type="InterPro" id="IPR036866">
    <property type="entry name" value="RibonucZ/Hydroxyglut_hydro"/>
</dbReference>
<name>A0A1G9JDP4_9FLAO</name>
<dbReference type="EMBL" id="FNGV01000001">
    <property type="protein sequence ID" value="SDL35709.1"/>
    <property type="molecule type" value="Genomic_DNA"/>
</dbReference>
<dbReference type="SUPFAM" id="SSF56281">
    <property type="entry name" value="Metallo-hydrolase/oxidoreductase"/>
    <property type="match status" value="1"/>
</dbReference>
<dbReference type="GO" id="GO:0070813">
    <property type="term" value="P:hydrogen sulfide metabolic process"/>
    <property type="evidence" value="ECO:0007669"/>
    <property type="project" value="TreeGrafter"/>
</dbReference>
<dbReference type="AlphaFoldDB" id="A0A1G9JDP4"/>
<dbReference type="InterPro" id="IPR044528">
    <property type="entry name" value="POD-like_MBL-fold"/>
</dbReference>
<evidence type="ECO:0000256" key="1">
    <source>
        <dbReference type="ARBA" id="ARBA00022723"/>
    </source>
</evidence>
<dbReference type="SUPFAM" id="SSF52821">
    <property type="entry name" value="Rhodanese/Cell cycle control phosphatase"/>
    <property type="match status" value="2"/>
</dbReference>
<dbReference type="GO" id="GO:0050313">
    <property type="term" value="F:sulfur dioxygenase activity"/>
    <property type="evidence" value="ECO:0007669"/>
    <property type="project" value="InterPro"/>
</dbReference>
<keyword evidence="4" id="KW-1185">Reference proteome</keyword>
<feature type="domain" description="Rhodanese" evidence="2">
    <location>
        <begin position="265"/>
        <end position="291"/>
    </location>
</feature>
<dbReference type="InterPro" id="IPR001279">
    <property type="entry name" value="Metallo-B-lactamas"/>
</dbReference>
<dbReference type="Gene3D" id="3.40.250.10">
    <property type="entry name" value="Rhodanese-like domain"/>
    <property type="match status" value="2"/>
</dbReference>
<dbReference type="OrthoDB" id="9784009at2"/>
<organism evidence="3 4">
    <name type="scientific">Kriegella aquimaris</name>
    <dbReference type="NCBI Taxonomy" id="192904"/>
    <lineage>
        <taxon>Bacteria</taxon>
        <taxon>Pseudomonadati</taxon>
        <taxon>Bacteroidota</taxon>
        <taxon>Flavobacteriia</taxon>
        <taxon>Flavobacteriales</taxon>
        <taxon>Flavobacteriaceae</taxon>
        <taxon>Kriegella</taxon>
    </lineage>
</organism>
<dbReference type="CDD" id="cd00158">
    <property type="entry name" value="RHOD"/>
    <property type="match status" value="1"/>
</dbReference>
<dbReference type="SMART" id="SM00849">
    <property type="entry name" value="Lactamase_B"/>
    <property type="match status" value="1"/>
</dbReference>
<dbReference type="GO" id="GO:0046872">
    <property type="term" value="F:metal ion binding"/>
    <property type="evidence" value="ECO:0007669"/>
    <property type="project" value="UniProtKB-KW"/>
</dbReference>
<protein>
    <submittedName>
        <fullName evidence="3">Glyoxylase, beta-lactamase superfamily II</fullName>
    </submittedName>
</protein>
<reference evidence="3 4" key="1">
    <citation type="submission" date="2016-10" db="EMBL/GenBank/DDBJ databases">
        <authorList>
            <person name="de Groot N.N."/>
        </authorList>
    </citation>
    <scope>NUCLEOTIDE SEQUENCE [LARGE SCALE GENOMIC DNA]</scope>
    <source>
        <strain evidence="3 4">DSM 19886</strain>
    </source>
</reference>
<feature type="domain" description="Rhodanese" evidence="2">
    <location>
        <begin position="366"/>
        <end position="449"/>
    </location>
</feature>
<dbReference type="STRING" id="192904.SAMN04488514_101516"/>
<evidence type="ECO:0000259" key="2">
    <source>
        <dbReference type="PROSITE" id="PS50206"/>
    </source>
</evidence>
<proteinExistence type="predicted"/>